<feature type="domain" description="Nudix hydrolase" evidence="3">
    <location>
        <begin position="3"/>
        <end position="133"/>
    </location>
</feature>
<dbReference type="EMBL" id="CP009287">
    <property type="protein sequence ID" value="AIQ70521.1"/>
    <property type="molecule type" value="Genomic_DNA"/>
</dbReference>
<protein>
    <submittedName>
        <fullName evidence="4">NTP pyrophosphohydrolase</fullName>
    </submittedName>
</protein>
<dbReference type="OrthoDB" id="9816289at2"/>
<dbReference type="Pfam" id="PF00293">
    <property type="entry name" value="NUDIX"/>
    <property type="match status" value="1"/>
</dbReference>
<keyword evidence="1 2" id="KW-0378">Hydrolase</keyword>
<dbReference type="InterPro" id="IPR051325">
    <property type="entry name" value="Nudix_hydrolase_domain"/>
</dbReference>
<dbReference type="GO" id="GO:0006754">
    <property type="term" value="P:ATP biosynthetic process"/>
    <property type="evidence" value="ECO:0007669"/>
    <property type="project" value="TreeGrafter"/>
</dbReference>
<dbReference type="eggNOG" id="COG1051">
    <property type="taxonomic scope" value="Bacteria"/>
</dbReference>
<evidence type="ECO:0000313" key="4">
    <source>
        <dbReference type="EMBL" id="AIQ70521.1"/>
    </source>
</evidence>
<evidence type="ECO:0000256" key="2">
    <source>
        <dbReference type="RuleBase" id="RU003476"/>
    </source>
</evidence>
<dbReference type="AlphaFoldDB" id="A0A089M9N6"/>
<organism evidence="4 5">
    <name type="scientific">Paenibacillus graminis</name>
    <dbReference type="NCBI Taxonomy" id="189425"/>
    <lineage>
        <taxon>Bacteria</taxon>
        <taxon>Bacillati</taxon>
        <taxon>Bacillota</taxon>
        <taxon>Bacilli</taxon>
        <taxon>Bacillales</taxon>
        <taxon>Paenibacillaceae</taxon>
        <taxon>Paenibacillus</taxon>
    </lineage>
</organism>
<evidence type="ECO:0000256" key="1">
    <source>
        <dbReference type="ARBA" id="ARBA00022801"/>
    </source>
</evidence>
<name>A0A089M9N6_9BACL</name>
<dbReference type="Gene3D" id="3.90.79.10">
    <property type="entry name" value="Nucleoside Triphosphate Pyrophosphohydrolase"/>
    <property type="match status" value="1"/>
</dbReference>
<keyword evidence="5" id="KW-1185">Reference proteome</keyword>
<reference evidence="4 5" key="1">
    <citation type="submission" date="2014-08" db="EMBL/GenBank/DDBJ databases">
        <title>Comparative genomics of the Paenibacillus odorifer group.</title>
        <authorList>
            <person name="den Bakker H.C."/>
            <person name="Tsai Y.-C."/>
            <person name="Martin N."/>
            <person name="Korlach J."/>
            <person name="Wiedmann M."/>
        </authorList>
    </citation>
    <scope>NUCLEOTIDE SEQUENCE [LARGE SCALE GENOMIC DNA]</scope>
    <source>
        <strain evidence="4 5">DSM 15220</strain>
    </source>
</reference>
<dbReference type="RefSeq" id="WP_025706653.1">
    <property type="nucleotide sequence ID" value="NZ_CP009287.1"/>
</dbReference>
<dbReference type="Proteomes" id="UP000029500">
    <property type="component" value="Chromosome"/>
</dbReference>
<dbReference type="PANTHER" id="PTHR21340:SF0">
    <property type="entry name" value="BIS(5'-NUCLEOSYL)-TETRAPHOSPHATASE [ASYMMETRICAL]"/>
    <property type="match status" value="1"/>
</dbReference>
<dbReference type="GO" id="GO:0004081">
    <property type="term" value="F:bis(5'-nucleosyl)-tetraphosphatase (asymmetrical) activity"/>
    <property type="evidence" value="ECO:0007669"/>
    <property type="project" value="TreeGrafter"/>
</dbReference>
<dbReference type="InterPro" id="IPR000086">
    <property type="entry name" value="NUDIX_hydrolase_dom"/>
</dbReference>
<dbReference type="CDD" id="cd03673">
    <property type="entry name" value="NUDIX_Ap6A_hydrolase"/>
    <property type="match status" value="1"/>
</dbReference>
<accession>A0A089M9N6</accession>
<dbReference type="PANTHER" id="PTHR21340">
    <property type="entry name" value="DIADENOSINE 5,5-P1,P4-TETRAPHOSPHATE PYROPHOSPHOHYDROLASE MUTT"/>
    <property type="match status" value="1"/>
</dbReference>
<evidence type="ECO:0000259" key="3">
    <source>
        <dbReference type="PROSITE" id="PS51462"/>
    </source>
</evidence>
<dbReference type="STRING" id="189425.PGRAT_24955"/>
<sequence length="145" mass="15958">MAYKQISAGGVVYRKGADGLEVQLIVDRYGKISLPKGKMEQGETVEETALREIREETGTIGVIKAPIDVIKYTFQHPVHGLVNKEVHYFLVESVGGETKAQTEEINAVEWHDPAAAWIRGTAHSYSNNIQVLRKALSLLGVKPSS</sequence>
<comment type="similarity">
    <text evidence="2">Belongs to the Nudix hydrolase family.</text>
</comment>
<dbReference type="InterPro" id="IPR020084">
    <property type="entry name" value="NUDIX_hydrolase_CS"/>
</dbReference>
<dbReference type="PRINTS" id="PR00502">
    <property type="entry name" value="NUDIXFAMILY"/>
</dbReference>
<dbReference type="GO" id="GO:0006167">
    <property type="term" value="P:AMP biosynthetic process"/>
    <property type="evidence" value="ECO:0007669"/>
    <property type="project" value="TreeGrafter"/>
</dbReference>
<evidence type="ECO:0000313" key="5">
    <source>
        <dbReference type="Proteomes" id="UP000029500"/>
    </source>
</evidence>
<dbReference type="SUPFAM" id="SSF55811">
    <property type="entry name" value="Nudix"/>
    <property type="match status" value="1"/>
</dbReference>
<dbReference type="InterPro" id="IPR020476">
    <property type="entry name" value="Nudix_hydrolase"/>
</dbReference>
<dbReference type="KEGG" id="pgm:PGRAT_24955"/>
<dbReference type="HOGENOM" id="CLU_037162_14_4_9"/>
<proteinExistence type="inferred from homology"/>
<gene>
    <name evidence="4" type="ORF">PGRAT_24955</name>
</gene>
<dbReference type="PROSITE" id="PS51462">
    <property type="entry name" value="NUDIX"/>
    <property type="match status" value="1"/>
</dbReference>
<dbReference type="InterPro" id="IPR015797">
    <property type="entry name" value="NUDIX_hydrolase-like_dom_sf"/>
</dbReference>
<dbReference type="PROSITE" id="PS00893">
    <property type="entry name" value="NUDIX_BOX"/>
    <property type="match status" value="1"/>
</dbReference>